<dbReference type="Gene3D" id="1.50.10.20">
    <property type="match status" value="2"/>
</dbReference>
<accession>A0A6M5YK67</accession>
<dbReference type="AlphaFoldDB" id="A0A6M5YK67"/>
<reference evidence="3" key="1">
    <citation type="submission" date="2020-05" db="EMBL/GenBank/DDBJ databases">
        <title>Frigoriglobus tundricola gen. nov., sp. nov., a psychrotolerant cellulolytic planctomycete of the family Gemmataceae with two divergent copies of 16S rRNA gene.</title>
        <authorList>
            <person name="Kulichevskaya I.S."/>
            <person name="Ivanova A.A."/>
            <person name="Naumoff D.G."/>
            <person name="Beletsky A.V."/>
            <person name="Rijpstra W.I.C."/>
            <person name="Sinninghe Damste J.S."/>
            <person name="Mardanov A.V."/>
            <person name="Ravin N.V."/>
            <person name="Dedysh S.N."/>
        </authorList>
    </citation>
    <scope>NUCLEOTIDE SEQUENCE [LARGE SCALE GENOMIC DNA]</scope>
    <source>
        <strain evidence="3">PL17</strain>
    </source>
</reference>
<sequence>MPASHELLTRLAAHANPDGGWGYYAGKASHPEPTGLALLALANAREAFAQHIANGLISLERNRQPDGSYRLTDGRPEAAWPTAVALYTRLALGAPPDAVKPSVDRLLATESRVMTRDPETSDMENDIDLSLVGWPWAAANFGWVEPTAWACLALRAAGLEDHPRVQQGVKLLLDRAFDTGGANYGNRVVLGTPTEPIPGPTAALLLAVQGAIEHPRIDASVGYLRVTAAKATDLEHLAWGRIALGVHDSDTATRDLFPELDKKILVAASAPDTSPHHLALAALAVADRNAFRLRFGATPGRPDGSSAAEGGTRSDGAGASGLFGKIASTFRGVVAAGVTKLRPLPVTSAVHIARAASYDEPLADILAAQFAQFRSALPLAGKRVVLKPNLVEYRPDRVINTSPRVVDAVITLCKREGAAEIIVAEGPGHWRNVQFLVRESGLGAVLEKHGVRFVDINHDEPVKVLNLGRLTRLDHLYMSRTVLSADVLISLPKLKTHHWAGVTLSLKNLFGTLPGICYGWPKNELHWRGIPQSIVDISCTRPANLSIIDGITGMEGDGPLHGTAKHVGALVMGLDPVAVDATGARLMGIPPERIPTLVYAAAKRVGRIAEAEIPQIGEPIAALAQAFEMPPLVERELLPVQRPTG</sequence>
<organism evidence="2 3">
    <name type="scientific">Frigoriglobus tundricola</name>
    <dbReference type="NCBI Taxonomy" id="2774151"/>
    <lineage>
        <taxon>Bacteria</taxon>
        <taxon>Pseudomonadati</taxon>
        <taxon>Planctomycetota</taxon>
        <taxon>Planctomycetia</taxon>
        <taxon>Gemmatales</taxon>
        <taxon>Gemmataceae</taxon>
        <taxon>Frigoriglobus</taxon>
    </lineage>
</organism>
<protein>
    <submittedName>
        <fullName evidence="2">Iron-sulfur cluster-binding protein</fullName>
    </submittedName>
</protein>
<gene>
    <name evidence="2" type="ORF">FTUN_1947</name>
</gene>
<evidence type="ECO:0000313" key="2">
    <source>
        <dbReference type="EMBL" id="QJW94427.1"/>
    </source>
</evidence>
<dbReference type="InterPro" id="IPR007160">
    <property type="entry name" value="DUF362"/>
</dbReference>
<dbReference type="InterPro" id="IPR008930">
    <property type="entry name" value="Terpenoid_cyclase/PrenylTrfase"/>
</dbReference>
<dbReference type="Pfam" id="PF04015">
    <property type="entry name" value="DUF362"/>
    <property type="match status" value="1"/>
</dbReference>
<dbReference type="RefSeq" id="WP_227254816.1">
    <property type="nucleotide sequence ID" value="NZ_CP053452.2"/>
</dbReference>
<dbReference type="KEGG" id="ftj:FTUN_1947"/>
<evidence type="ECO:0000313" key="3">
    <source>
        <dbReference type="Proteomes" id="UP000503447"/>
    </source>
</evidence>
<feature type="domain" description="DUF362" evidence="1">
    <location>
        <begin position="384"/>
        <end position="585"/>
    </location>
</feature>
<dbReference type="SUPFAM" id="SSF48239">
    <property type="entry name" value="Terpenoid cyclases/Protein prenyltransferases"/>
    <property type="match status" value="1"/>
</dbReference>
<evidence type="ECO:0000259" key="1">
    <source>
        <dbReference type="Pfam" id="PF04015"/>
    </source>
</evidence>
<proteinExistence type="predicted"/>
<keyword evidence="3" id="KW-1185">Reference proteome</keyword>
<dbReference type="EMBL" id="CP053452">
    <property type="protein sequence ID" value="QJW94427.1"/>
    <property type="molecule type" value="Genomic_DNA"/>
</dbReference>
<dbReference type="Proteomes" id="UP000503447">
    <property type="component" value="Chromosome"/>
</dbReference>
<name>A0A6M5YK67_9BACT</name>